<dbReference type="Proteomes" id="UP000464214">
    <property type="component" value="Chromosome"/>
</dbReference>
<organism evidence="4 5">
    <name type="scientific">Nibribacter ruber</name>
    <dbReference type="NCBI Taxonomy" id="2698458"/>
    <lineage>
        <taxon>Bacteria</taxon>
        <taxon>Pseudomonadati</taxon>
        <taxon>Bacteroidota</taxon>
        <taxon>Cytophagia</taxon>
        <taxon>Cytophagales</taxon>
        <taxon>Hymenobacteraceae</taxon>
        <taxon>Nibribacter</taxon>
    </lineage>
</organism>
<protein>
    <submittedName>
        <fullName evidence="4">GNAT family N-acetyltransferase</fullName>
    </submittedName>
</protein>
<dbReference type="Gene3D" id="3.40.630.30">
    <property type="match status" value="1"/>
</dbReference>
<feature type="domain" description="N-acetyltransferase" evidence="3">
    <location>
        <begin position="7"/>
        <end position="161"/>
    </location>
</feature>
<dbReference type="KEGG" id="nib:GU926_17040"/>
<dbReference type="PANTHER" id="PTHR43072:SF23">
    <property type="entry name" value="UPF0039 PROTEIN C11D3.02C"/>
    <property type="match status" value="1"/>
</dbReference>
<gene>
    <name evidence="4" type="ORF">GU926_17040</name>
</gene>
<dbReference type="Pfam" id="PF00583">
    <property type="entry name" value="Acetyltransf_1"/>
    <property type="match status" value="1"/>
</dbReference>
<proteinExistence type="predicted"/>
<evidence type="ECO:0000313" key="5">
    <source>
        <dbReference type="Proteomes" id="UP000464214"/>
    </source>
</evidence>
<dbReference type="PROSITE" id="PS51186">
    <property type="entry name" value="GNAT"/>
    <property type="match status" value="1"/>
</dbReference>
<keyword evidence="5" id="KW-1185">Reference proteome</keyword>
<evidence type="ECO:0000256" key="2">
    <source>
        <dbReference type="ARBA" id="ARBA00023315"/>
    </source>
</evidence>
<evidence type="ECO:0000256" key="1">
    <source>
        <dbReference type="ARBA" id="ARBA00022679"/>
    </source>
</evidence>
<dbReference type="AlphaFoldDB" id="A0A6P1P3N3"/>
<reference evidence="4 5" key="1">
    <citation type="submission" date="2020-01" db="EMBL/GenBank/DDBJ databases">
        <authorList>
            <person name="Kim M."/>
        </authorList>
    </citation>
    <scope>NUCLEOTIDE SEQUENCE [LARGE SCALE GENOMIC DNA]</scope>
    <source>
        <strain evidence="4 5">BT10</strain>
    </source>
</reference>
<accession>A0A6P1P3N3</accession>
<evidence type="ECO:0000313" key="4">
    <source>
        <dbReference type="EMBL" id="QHL89039.1"/>
    </source>
</evidence>
<dbReference type="CDD" id="cd04301">
    <property type="entry name" value="NAT_SF"/>
    <property type="match status" value="1"/>
</dbReference>
<dbReference type="SUPFAM" id="SSF55729">
    <property type="entry name" value="Acyl-CoA N-acyltransferases (Nat)"/>
    <property type="match status" value="1"/>
</dbReference>
<dbReference type="RefSeq" id="WP_160694007.1">
    <property type="nucleotide sequence ID" value="NZ_CP047897.1"/>
</dbReference>
<keyword evidence="2" id="KW-0012">Acyltransferase</keyword>
<sequence length="169" mass="18485">METQTKAAIQPLTAAHFPSVTSIYDQGIASQNATLETKAPTWQYWDQGHLPHSRWVAVSGTGQVVGWAALSPVSGRCVYGGVAEVSVYIEESARNQGIGSLLLQALITSSEQNGIWTLQAGILKENEASVAMHLKNGFRMVGLRERIGQLHGQWRDTYLLERRSHTVGV</sequence>
<keyword evidence="1 4" id="KW-0808">Transferase</keyword>
<name>A0A6P1P3N3_9BACT</name>
<dbReference type="PANTHER" id="PTHR43072">
    <property type="entry name" value="N-ACETYLTRANSFERASE"/>
    <property type="match status" value="1"/>
</dbReference>
<dbReference type="InterPro" id="IPR000182">
    <property type="entry name" value="GNAT_dom"/>
</dbReference>
<dbReference type="GO" id="GO:0016747">
    <property type="term" value="F:acyltransferase activity, transferring groups other than amino-acyl groups"/>
    <property type="evidence" value="ECO:0007669"/>
    <property type="project" value="InterPro"/>
</dbReference>
<evidence type="ECO:0000259" key="3">
    <source>
        <dbReference type="PROSITE" id="PS51186"/>
    </source>
</evidence>
<dbReference type="InterPro" id="IPR016181">
    <property type="entry name" value="Acyl_CoA_acyltransferase"/>
</dbReference>
<dbReference type="EMBL" id="CP047897">
    <property type="protein sequence ID" value="QHL89039.1"/>
    <property type="molecule type" value="Genomic_DNA"/>
</dbReference>